<keyword evidence="3" id="KW-1185">Reference proteome</keyword>
<feature type="compositionally biased region" description="Acidic residues" evidence="1">
    <location>
        <begin position="291"/>
        <end position="304"/>
    </location>
</feature>
<evidence type="ECO:0000313" key="3">
    <source>
        <dbReference type="Proteomes" id="UP000011083"/>
    </source>
</evidence>
<feature type="region of interest" description="Disordered" evidence="1">
    <location>
        <begin position="74"/>
        <end position="96"/>
    </location>
</feature>
<dbReference type="EMBL" id="KB008164">
    <property type="protein sequence ID" value="ELR11044.1"/>
    <property type="molecule type" value="Genomic_DNA"/>
</dbReference>
<evidence type="ECO:0000313" key="2">
    <source>
        <dbReference type="EMBL" id="ELR11044.1"/>
    </source>
</evidence>
<accession>L8GDW9</accession>
<protein>
    <recommendedName>
        <fullName evidence="4">Spc7 kinetochore protein domain-containing protein</fullName>
    </recommendedName>
</protein>
<feature type="compositionally biased region" description="Basic and acidic residues" evidence="1">
    <location>
        <begin position="125"/>
        <end position="139"/>
    </location>
</feature>
<sequence length="678" mass="74543">MKSGSANTTAAQAILEDEVLTMPLKGSFHSSLDDDSMGSFYTTPSSRSSFGAAGDLTRRFLDESMDLTQVAIADDLSSSSSPPRRQHSPSSPPLSRTIILNESLDLTGIATDAFVFRSSPSSPPDDGKREADETEERQPAPRRLARRRSVQGRQRPSIGGRASVSSSSSSLPEDCTLVFDTTMDMTLSAPDVDLRAMIVHNDNGNEDDDDDRKKDAAAEHTLLLGTTMDLTSVLDHHGRRDEDDLEGQRAGEEDAGRRAHQNNETQFTDDTMDLTMTSTNHRAKRRVSAYSEDEDEEVAAGVGEEETATCDATMDLTAVMEATMDLTSSLPSSPDCLLRAKLRDAILLPEVERKQWGCDTLAELTKPTELHAKELEDQIPSNSRSKLSADLSRAVTKKSVIQAQSVVQLWSNDVEQSFNAALQLHIQHLQAEHEEVAVLIEQHKEAAKERLALVRRHTEEKQDLFDILQGLGLWQLRSYGQCEVSFLFKARAPLRPHVLSLQLAPMQQTDPDLPRAITKAWLAPEGAAGADGRHQQMDSFVLGLVKGTNVQSLLQRLTCMGQLRAVLEEVTFRLGRVELLLADLACVERLSPHVSVERRLVAGDPAVRLVFSLLHRGAKFALDFHGLHFGFPHSELRWTLSPGFGPVDDASISRLVAAHTAAPTHGLLSRLSRALLRL</sequence>
<proteinExistence type="predicted"/>
<feature type="region of interest" description="Disordered" evidence="1">
    <location>
        <begin position="27"/>
        <end position="52"/>
    </location>
</feature>
<feature type="region of interest" description="Disordered" evidence="1">
    <location>
        <begin position="233"/>
        <end position="304"/>
    </location>
</feature>
<dbReference type="AlphaFoldDB" id="L8GDW9"/>
<dbReference type="VEuPathDB" id="AmoebaDB:ACA1_048440"/>
<feature type="compositionally biased region" description="Basic and acidic residues" evidence="1">
    <location>
        <begin position="234"/>
        <end position="257"/>
    </location>
</feature>
<feature type="compositionally biased region" description="Polar residues" evidence="1">
    <location>
        <begin position="39"/>
        <end position="49"/>
    </location>
</feature>
<dbReference type="GeneID" id="14911456"/>
<feature type="region of interest" description="Disordered" evidence="1">
    <location>
        <begin position="114"/>
        <end position="172"/>
    </location>
</feature>
<evidence type="ECO:0000256" key="1">
    <source>
        <dbReference type="SAM" id="MobiDB-lite"/>
    </source>
</evidence>
<organism evidence="2 3">
    <name type="scientific">Acanthamoeba castellanii (strain ATCC 30010 / Neff)</name>
    <dbReference type="NCBI Taxonomy" id="1257118"/>
    <lineage>
        <taxon>Eukaryota</taxon>
        <taxon>Amoebozoa</taxon>
        <taxon>Discosea</taxon>
        <taxon>Longamoebia</taxon>
        <taxon>Centramoebida</taxon>
        <taxon>Acanthamoebidae</taxon>
        <taxon>Acanthamoeba</taxon>
    </lineage>
</organism>
<dbReference type="RefSeq" id="XP_004333057.1">
    <property type="nucleotide sequence ID" value="XM_004333009.1"/>
</dbReference>
<evidence type="ECO:0008006" key="4">
    <source>
        <dbReference type="Google" id="ProtNLM"/>
    </source>
</evidence>
<reference evidence="2 3" key="1">
    <citation type="journal article" date="2013" name="Genome Biol.">
        <title>Genome of Acanthamoeba castellanii highlights extensive lateral gene transfer and early evolution of tyrosine kinase signaling.</title>
        <authorList>
            <person name="Clarke M."/>
            <person name="Lohan A.J."/>
            <person name="Liu B."/>
            <person name="Lagkouvardos I."/>
            <person name="Roy S."/>
            <person name="Zafar N."/>
            <person name="Bertelli C."/>
            <person name="Schilde C."/>
            <person name="Kianianmomeni A."/>
            <person name="Burglin T.R."/>
            <person name="Frech C."/>
            <person name="Turcotte B."/>
            <person name="Kopec K.O."/>
            <person name="Synnott J.M."/>
            <person name="Choo C."/>
            <person name="Paponov I."/>
            <person name="Finkler A."/>
            <person name="Soon Heng Tan C."/>
            <person name="Hutchins A.P."/>
            <person name="Weinmeier T."/>
            <person name="Rattei T."/>
            <person name="Chu J.S."/>
            <person name="Gimenez G."/>
            <person name="Irimia M."/>
            <person name="Rigden D.J."/>
            <person name="Fitzpatrick D.A."/>
            <person name="Lorenzo-Morales J."/>
            <person name="Bateman A."/>
            <person name="Chiu C.H."/>
            <person name="Tang P."/>
            <person name="Hegemann P."/>
            <person name="Fromm H."/>
            <person name="Raoult D."/>
            <person name="Greub G."/>
            <person name="Miranda-Saavedra D."/>
            <person name="Chen N."/>
            <person name="Nash P."/>
            <person name="Ginger M.L."/>
            <person name="Horn M."/>
            <person name="Schaap P."/>
            <person name="Caler L."/>
            <person name="Loftus B."/>
        </authorList>
    </citation>
    <scope>NUCLEOTIDE SEQUENCE [LARGE SCALE GENOMIC DNA]</scope>
    <source>
        <strain evidence="2 3">Neff</strain>
    </source>
</reference>
<dbReference type="KEGG" id="acan:ACA1_048440"/>
<name>L8GDW9_ACACF</name>
<feature type="compositionally biased region" description="Low complexity" evidence="1">
    <location>
        <begin position="265"/>
        <end position="279"/>
    </location>
</feature>
<gene>
    <name evidence="2" type="ORF">ACA1_048440</name>
</gene>
<dbReference type="Proteomes" id="UP000011083">
    <property type="component" value="Unassembled WGS sequence"/>
</dbReference>